<evidence type="ECO:0000313" key="8">
    <source>
        <dbReference type="Proteomes" id="UP000655751"/>
    </source>
</evidence>
<dbReference type="Pfam" id="PF00891">
    <property type="entry name" value="Methyltransf_2"/>
    <property type="match status" value="1"/>
</dbReference>
<keyword evidence="1 7" id="KW-0489">Methyltransferase</keyword>
<proteinExistence type="predicted"/>
<dbReference type="AlphaFoldDB" id="A0A931I9F5"/>
<dbReference type="RefSeq" id="WP_196149473.1">
    <property type="nucleotide sequence ID" value="NZ_JADMLG010000004.1"/>
</dbReference>
<evidence type="ECO:0000259" key="6">
    <source>
        <dbReference type="Pfam" id="PF08100"/>
    </source>
</evidence>
<gene>
    <name evidence="7" type="ORF">IT779_12795</name>
</gene>
<name>A0A931I9F5_9NOCA</name>
<dbReference type="GO" id="GO:0046983">
    <property type="term" value="F:protein dimerization activity"/>
    <property type="evidence" value="ECO:0007669"/>
    <property type="project" value="InterPro"/>
</dbReference>
<dbReference type="PANTHER" id="PTHR43712:SF2">
    <property type="entry name" value="O-METHYLTRANSFERASE CICE"/>
    <property type="match status" value="1"/>
</dbReference>
<dbReference type="InterPro" id="IPR029063">
    <property type="entry name" value="SAM-dependent_MTases_sf"/>
</dbReference>
<dbReference type="SUPFAM" id="SSF53335">
    <property type="entry name" value="S-adenosyl-L-methionine-dependent methyltransferases"/>
    <property type="match status" value="1"/>
</dbReference>
<dbReference type="Gene3D" id="3.40.50.150">
    <property type="entry name" value="Vaccinia Virus protein VP39"/>
    <property type="match status" value="1"/>
</dbReference>
<sequence>MKQPPLPLVRTVEFLRGALAALHRRLVPGHIALMEMFTAGWLAQAVAAAAELGIADALARGPRTLAELAVAVDADEDALRRLLCLLTSHGVFAEDARGRYRSTPAARALRTDSEVSLRDVILFFGTDFHRGRWTRLVDAVRTGAPIGGASAFFDLVAEDRALGASFDRAMTSIGGLSTEALLDAYDFARYDTIVDIGGGEGRFIAEILRRAPRSRGILFDMPEVVAGAPERLAELGVADRCSIESGSFFDAVPTGGDLYVLKHIVHDWDSERIATILRVLRTAMPPTARLLLVELVLPHHNRPHPGKYIDLEMLINTGGRERDATEYRDLLARSGFTLLRHIATVAPDQLLEAAPN</sequence>
<keyword evidence="3" id="KW-0949">S-adenosyl-L-methionine</keyword>
<dbReference type="Proteomes" id="UP000655751">
    <property type="component" value="Unassembled WGS sequence"/>
</dbReference>
<feature type="active site" description="Proton acceptor" evidence="4">
    <location>
        <position position="266"/>
    </location>
</feature>
<dbReference type="Gene3D" id="1.10.10.10">
    <property type="entry name" value="Winged helix-like DNA-binding domain superfamily/Winged helix DNA-binding domain"/>
    <property type="match status" value="1"/>
</dbReference>
<keyword evidence="8" id="KW-1185">Reference proteome</keyword>
<evidence type="ECO:0000256" key="4">
    <source>
        <dbReference type="PIRSR" id="PIRSR005739-1"/>
    </source>
</evidence>
<dbReference type="PROSITE" id="PS51683">
    <property type="entry name" value="SAM_OMT_II"/>
    <property type="match status" value="1"/>
</dbReference>
<organism evidence="7 8">
    <name type="scientific">Nocardia bovistercoris</name>
    <dbReference type="NCBI Taxonomy" id="2785916"/>
    <lineage>
        <taxon>Bacteria</taxon>
        <taxon>Bacillati</taxon>
        <taxon>Actinomycetota</taxon>
        <taxon>Actinomycetes</taxon>
        <taxon>Mycobacteriales</taxon>
        <taxon>Nocardiaceae</taxon>
        <taxon>Nocardia</taxon>
    </lineage>
</organism>
<dbReference type="GO" id="GO:0032259">
    <property type="term" value="P:methylation"/>
    <property type="evidence" value="ECO:0007669"/>
    <property type="project" value="UniProtKB-KW"/>
</dbReference>
<dbReference type="SUPFAM" id="SSF46785">
    <property type="entry name" value="Winged helix' DNA-binding domain"/>
    <property type="match status" value="1"/>
</dbReference>
<dbReference type="InterPro" id="IPR001077">
    <property type="entry name" value="COMT_C"/>
</dbReference>
<feature type="domain" description="O-methyltransferase dimerisation" evidence="6">
    <location>
        <begin position="35"/>
        <end position="110"/>
    </location>
</feature>
<evidence type="ECO:0000259" key="5">
    <source>
        <dbReference type="Pfam" id="PF00891"/>
    </source>
</evidence>
<dbReference type="InterPro" id="IPR036390">
    <property type="entry name" value="WH_DNA-bd_sf"/>
</dbReference>
<comment type="caution">
    <text evidence="7">The sequence shown here is derived from an EMBL/GenBank/DDBJ whole genome shotgun (WGS) entry which is preliminary data.</text>
</comment>
<dbReference type="GO" id="GO:0008171">
    <property type="term" value="F:O-methyltransferase activity"/>
    <property type="evidence" value="ECO:0007669"/>
    <property type="project" value="InterPro"/>
</dbReference>
<evidence type="ECO:0000256" key="2">
    <source>
        <dbReference type="ARBA" id="ARBA00022679"/>
    </source>
</evidence>
<dbReference type="EMBL" id="JADMLG010000004">
    <property type="protein sequence ID" value="MBH0777159.1"/>
    <property type="molecule type" value="Genomic_DNA"/>
</dbReference>
<dbReference type="PANTHER" id="PTHR43712">
    <property type="entry name" value="PUTATIVE (AFU_ORTHOLOGUE AFUA_4G14580)-RELATED"/>
    <property type="match status" value="1"/>
</dbReference>
<evidence type="ECO:0000256" key="3">
    <source>
        <dbReference type="ARBA" id="ARBA00022691"/>
    </source>
</evidence>
<evidence type="ECO:0000313" key="7">
    <source>
        <dbReference type="EMBL" id="MBH0777159.1"/>
    </source>
</evidence>
<dbReference type="InterPro" id="IPR016461">
    <property type="entry name" value="COMT-like"/>
</dbReference>
<dbReference type="PIRSF" id="PIRSF005739">
    <property type="entry name" value="O-mtase"/>
    <property type="match status" value="1"/>
</dbReference>
<protein>
    <submittedName>
        <fullName evidence="7">Hydroxyneurosporene methyltransferase</fullName>
    </submittedName>
</protein>
<evidence type="ECO:0000256" key="1">
    <source>
        <dbReference type="ARBA" id="ARBA00022603"/>
    </source>
</evidence>
<keyword evidence="2" id="KW-0808">Transferase</keyword>
<dbReference type="InterPro" id="IPR036388">
    <property type="entry name" value="WH-like_DNA-bd_sf"/>
</dbReference>
<dbReference type="Pfam" id="PF08100">
    <property type="entry name" value="Dimerisation"/>
    <property type="match status" value="1"/>
</dbReference>
<accession>A0A931I9F5</accession>
<dbReference type="InterPro" id="IPR012967">
    <property type="entry name" value="COMT_dimerisation"/>
</dbReference>
<dbReference type="CDD" id="cd02440">
    <property type="entry name" value="AdoMet_MTases"/>
    <property type="match status" value="1"/>
</dbReference>
<feature type="domain" description="O-methyltransferase C-terminal" evidence="5">
    <location>
        <begin position="133"/>
        <end position="336"/>
    </location>
</feature>
<dbReference type="Gene3D" id="1.10.287.1350">
    <property type="match status" value="1"/>
</dbReference>
<reference evidence="7" key="1">
    <citation type="submission" date="2020-11" db="EMBL/GenBank/DDBJ databases">
        <title>Nocardia NEAU-351.nov., a novel actinomycete isolated from the cow dung.</title>
        <authorList>
            <person name="Zhang X."/>
        </authorList>
    </citation>
    <scope>NUCLEOTIDE SEQUENCE</scope>
    <source>
        <strain evidence="7">NEAU-351</strain>
    </source>
</reference>